<evidence type="ECO:0000256" key="3">
    <source>
        <dbReference type="SAM" id="MobiDB-lite"/>
    </source>
</evidence>
<keyword evidence="1 2" id="KW-0456">Lyase</keyword>
<dbReference type="SMART" id="SM01130">
    <property type="entry name" value="DHDPS"/>
    <property type="match status" value="1"/>
</dbReference>
<dbReference type="PANTHER" id="PTHR12128">
    <property type="entry name" value="DIHYDRODIPICOLINATE SYNTHASE"/>
    <property type="match status" value="1"/>
</dbReference>
<feature type="region of interest" description="Disordered" evidence="3">
    <location>
        <begin position="271"/>
        <end position="292"/>
    </location>
</feature>
<organism evidence="4 5">
    <name type="scientific">Micromonospora echinofusca</name>
    <dbReference type="NCBI Taxonomy" id="47858"/>
    <lineage>
        <taxon>Bacteria</taxon>
        <taxon>Bacillati</taxon>
        <taxon>Actinomycetota</taxon>
        <taxon>Actinomycetes</taxon>
        <taxon>Micromonosporales</taxon>
        <taxon>Micromonosporaceae</taxon>
        <taxon>Micromonospora</taxon>
    </lineage>
</organism>
<dbReference type="Gene3D" id="3.20.20.70">
    <property type="entry name" value="Aldolase class I"/>
    <property type="match status" value="1"/>
</dbReference>
<comment type="similarity">
    <text evidence="2">Belongs to the DapA family.</text>
</comment>
<evidence type="ECO:0000256" key="1">
    <source>
        <dbReference type="ARBA" id="ARBA00023239"/>
    </source>
</evidence>
<dbReference type="EMBL" id="WVUH01000127">
    <property type="protein sequence ID" value="MBO4207507.1"/>
    <property type="molecule type" value="Genomic_DNA"/>
</dbReference>
<reference evidence="4 5" key="1">
    <citation type="submission" date="2019-12" db="EMBL/GenBank/DDBJ databases">
        <title>Whole genome sequencing of endophytic Actinobacterium Micromonospora sp. MPMI6T.</title>
        <authorList>
            <person name="Evv R."/>
            <person name="Podile A.R."/>
        </authorList>
    </citation>
    <scope>NUCLEOTIDE SEQUENCE [LARGE SCALE GENOMIC DNA]</scope>
    <source>
        <strain evidence="4 5">MPMI6</strain>
    </source>
</reference>
<dbReference type="Proteomes" id="UP000823521">
    <property type="component" value="Unassembled WGS sequence"/>
</dbReference>
<evidence type="ECO:0000256" key="2">
    <source>
        <dbReference type="PIRNR" id="PIRNR001365"/>
    </source>
</evidence>
<accession>A0ABS3VSJ4</accession>
<keyword evidence="5" id="KW-1185">Reference proteome</keyword>
<sequence length="303" mass="32350">MLLEVLVNHAPWRGVLVATTVPFHPNTLDVDLDTYAEHVRWLADNGCQGVVPNGSLGEYQVLTDDERAAVLRTALDAAPEGFSVMPGVSAPGAREARRWADEAAEAGCSAVMLLPPTAYRADEAAVLAHYREVAKVGLPIVAYNNPVDTRVDLTPPLLRQLYDEGLVVAVKEFSGDPRRGYELAELAPGLDLLAGADDVALELLLAGAVGWIGGYPNAIPATCVQFYDAAVAGDLATALPLYRMLHELLRWDSRVEFVQAIKLSMDVAGRVGGPSRPPRQPLSPAAATAVRDATRRALTAGSR</sequence>
<protein>
    <submittedName>
        <fullName evidence="4">Dihydrodipicolinate synthase family protein</fullName>
    </submittedName>
</protein>
<comment type="caution">
    <text evidence="4">The sequence shown here is derived from an EMBL/GenBank/DDBJ whole genome shotgun (WGS) entry which is preliminary data.</text>
</comment>
<name>A0ABS3VSJ4_MICEH</name>
<dbReference type="InterPro" id="IPR002220">
    <property type="entry name" value="DapA-like"/>
</dbReference>
<evidence type="ECO:0000313" key="4">
    <source>
        <dbReference type="EMBL" id="MBO4207507.1"/>
    </source>
</evidence>
<dbReference type="InterPro" id="IPR013785">
    <property type="entry name" value="Aldolase_TIM"/>
</dbReference>
<dbReference type="PRINTS" id="PR00146">
    <property type="entry name" value="DHPICSNTHASE"/>
</dbReference>
<gene>
    <name evidence="4" type="ORF">GSF22_16035</name>
</gene>
<proteinExistence type="inferred from homology"/>
<dbReference type="PANTHER" id="PTHR12128:SF72">
    <property type="entry name" value="DIHYDRODIPICOLINATE SYNTHASE"/>
    <property type="match status" value="1"/>
</dbReference>
<dbReference type="Pfam" id="PF00701">
    <property type="entry name" value="DHDPS"/>
    <property type="match status" value="1"/>
</dbReference>
<dbReference type="SUPFAM" id="SSF51569">
    <property type="entry name" value="Aldolase"/>
    <property type="match status" value="1"/>
</dbReference>
<evidence type="ECO:0000313" key="5">
    <source>
        <dbReference type="Proteomes" id="UP000823521"/>
    </source>
</evidence>
<dbReference type="PIRSF" id="PIRSF001365">
    <property type="entry name" value="DHDPS"/>
    <property type="match status" value="1"/>
</dbReference>
<dbReference type="CDD" id="cd00408">
    <property type="entry name" value="DHDPS-like"/>
    <property type="match status" value="1"/>
</dbReference>